<dbReference type="OrthoDB" id="5809081at2759"/>
<proteinExistence type="predicted"/>
<dbReference type="EMBL" id="CAJGYM010000001">
    <property type="protein sequence ID" value="CAD6184092.1"/>
    <property type="molecule type" value="Genomic_DNA"/>
</dbReference>
<reference evidence="5" key="1">
    <citation type="submission" date="2020-10" db="EMBL/GenBank/DDBJ databases">
        <authorList>
            <person name="Kikuchi T."/>
        </authorList>
    </citation>
    <scope>NUCLEOTIDE SEQUENCE</scope>
    <source>
        <strain evidence="5">NKZ352</strain>
    </source>
</reference>
<dbReference type="AlphaFoldDB" id="A0A8S1GN60"/>
<dbReference type="Proteomes" id="UP000835052">
    <property type="component" value="Unassembled WGS sequence"/>
</dbReference>
<protein>
    <recommendedName>
        <fullName evidence="4">SAM-dependent MTase TRM10-type domain-containing protein</fullName>
    </recommendedName>
</protein>
<keyword evidence="1" id="KW-0489">Methyltransferase</keyword>
<comment type="caution">
    <text evidence="5">The sequence shown here is derived from an EMBL/GenBank/DDBJ whole genome shotgun (WGS) entry which is preliminary data.</text>
</comment>
<evidence type="ECO:0000313" key="6">
    <source>
        <dbReference type="Proteomes" id="UP000835052"/>
    </source>
</evidence>
<sequence>MLRCFCTIRSFSCSISRFSNEKSCLPSPVLVNKFSKKRWQREKLAQVTSEVKLYADVFGREEIENISDALYKEMMSIADWRQRRQCLLDHQRLKRSFKLKTQDSQLVSEVNQRKHVEGEMTYARHFHSLLDIYGAEFRKQIDKMYGARLLREDVPSLLIDCRFLRDFSRPTQQFYLQQMQALHEWNWFSRRPFELHFVNFRPDPEMAEMSQRVLKFFYGHLNPATNEFLPTHPLTPTLTTRRIKEVVQEKDDIMYISPRARRSLPDVVPPNVRNFVLCLTNDFSPVTSSCTAALAESLPTYRIPIHRFTRSSTINPKINYSILNEYANGSNIEKCVKNNLITMEKFSGGTVPFRKKQEDFSQMMEKLNS</sequence>
<evidence type="ECO:0000256" key="2">
    <source>
        <dbReference type="ARBA" id="ARBA00022679"/>
    </source>
</evidence>
<evidence type="ECO:0000313" key="5">
    <source>
        <dbReference type="EMBL" id="CAD6184092.1"/>
    </source>
</evidence>
<dbReference type="Gene3D" id="3.40.1280.30">
    <property type="match status" value="1"/>
</dbReference>
<gene>
    <name evidence="5" type="ORF">CAUJ_LOCUS11</name>
</gene>
<evidence type="ECO:0000259" key="4">
    <source>
        <dbReference type="PROSITE" id="PS51675"/>
    </source>
</evidence>
<dbReference type="GO" id="GO:0008168">
    <property type="term" value="F:methyltransferase activity"/>
    <property type="evidence" value="ECO:0007669"/>
    <property type="project" value="UniProtKB-KW"/>
</dbReference>
<keyword evidence="6" id="KW-1185">Reference proteome</keyword>
<evidence type="ECO:0000256" key="1">
    <source>
        <dbReference type="ARBA" id="ARBA00022603"/>
    </source>
</evidence>
<organism evidence="5 6">
    <name type="scientific">Caenorhabditis auriculariae</name>
    <dbReference type="NCBI Taxonomy" id="2777116"/>
    <lineage>
        <taxon>Eukaryota</taxon>
        <taxon>Metazoa</taxon>
        <taxon>Ecdysozoa</taxon>
        <taxon>Nematoda</taxon>
        <taxon>Chromadorea</taxon>
        <taxon>Rhabditida</taxon>
        <taxon>Rhabditina</taxon>
        <taxon>Rhabditomorpha</taxon>
        <taxon>Rhabditoidea</taxon>
        <taxon>Rhabditidae</taxon>
        <taxon>Peloderinae</taxon>
        <taxon>Caenorhabditis</taxon>
    </lineage>
</organism>
<keyword evidence="3" id="KW-0949">S-adenosyl-L-methionine</keyword>
<keyword evidence="2" id="KW-0808">Transferase</keyword>
<feature type="domain" description="SAM-dependent MTase TRM10-type" evidence="4">
    <location>
        <begin position="140"/>
        <end position="358"/>
    </location>
</feature>
<name>A0A8S1GN60_9PELO</name>
<dbReference type="GO" id="GO:0032259">
    <property type="term" value="P:methylation"/>
    <property type="evidence" value="ECO:0007669"/>
    <property type="project" value="UniProtKB-KW"/>
</dbReference>
<accession>A0A8S1GN60</accession>
<evidence type="ECO:0000256" key="3">
    <source>
        <dbReference type="ARBA" id="ARBA00022691"/>
    </source>
</evidence>
<dbReference type="InterPro" id="IPR038459">
    <property type="entry name" value="MT_TRM10-typ_sf"/>
</dbReference>
<dbReference type="InterPro" id="IPR028564">
    <property type="entry name" value="MT_TRM10-typ"/>
</dbReference>
<dbReference type="PROSITE" id="PS51675">
    <property type="entry name" value="SAM_MT_TRM10"/>
    <property type="match status" value="1"/>
</dbReference>